<dbReference type="Pfam" id="PF02870">
    <property type="entry name" value="Methyltransf_1N"/>
    <property type="match status" value="1"/>
</dbReference>
<dbReference type="GO" id="GO:0003908">
    <property type="term" value="F:methylated-DNA-[protein]-cysteine S-methyltransferase activity"/>
    <property type="evidence" value="ECO:0007669"/>
    <property type="project" value="InterPro"/>
</dbReference>
<dbReference type="InterPro" id="IPR036388">
    <property type="entry name" value="WH-like_DNA-bd_sf"/>
</dbReference>
<organism evidence="4 5">
    <name type="scientific">Meiothermus luteus</name>
    <dbReference type="NCBI Taxonomy" id="2026184"/>
    <lineage>
        <taxon>Bacteria</taxon>
        <taxon>Thermotogati</taxon>
        <taxon>Deinococcota</taxon>
        <taxon>Deinococci</taxon>
        <taxon>Thermales</taxon>
        <taxon>Thermaceae</taxon>
        <taxon>Meiothermus</taxon>
    </lineage>
</organism>
<evidence type="ECO:0000259" key="3">
    <source>
        <dbReference type="Pfam" id="PF02870"/>
    </source>
</evidence>
<dbReference type="GO" id="GO:0006281">
    <property type="term" value="P:DNA repair"/>
    <property type="evidence" value="ECO:0007669"/>
    <property type="project" value="InterPro"/>
</dbReference>
<comment type="caution">
    <text evidence="4">The sequence shown here is derived from an EMBL/GenBank/DDBJ whole genome shotgun (WGS) entry which is preliminary data.</text>
</comment>
<evidence type="ECO:0000313" key="4">
    <source>
        <dbReference type="EMBL" id="RIH81883.1"/>
    </source>
</evidence>
<name>A0A399EEC0_9DEIN</name>
<dbReference type="PANTHER" id="PTHR10815:SF13">
    <property type="entry name" value="METHYLATED-DNA--PROTEIN-CYSTEINE METHYLTRANSFERASE"/>
    <property type="match status" value="1"/>
</dbReference>
<dbReference type="InterPro" id="IPR014048">
    <property type="entry name" value="MethylDNA_cys_MeTrfase_DNA-bd"/>
</dbReference>
<feature type="domain" description="Methylated-DNA-[protein]-cysteine S-methyltransferase DNA binding" evidence="2">
    <location>
        <begin position="75"/>
        <end position="149"/>
    </location>
</feature>
<dbReference type="AlphaFoldDB" id="A0A399EEC0"/>
<keyword evidence="1" id="KW-0227">DNA damage</keyword>
<sequence length="152" mass="16996">MYALFVPTPIGLVLACAGSRGIQRVELRLLEEGRARPNRVLLELARRIERYFAGKKETFSDLPLNYEGLEAHRVSLYEAVRRIPIGQTRSYAQMGHLLGLTPRAVGAALRANPFFLVVPAQRVIHADGRLGGFAGREGIKEWLLRFEGAWQG</sequence>
<dbReference type="InterPro" id="IPR036631">
    <property type="entry name" value="MGMT_N_sf"/>
</dbReference>
<dbReference type="RefSeq" id="WP_119361161.1">
    <property type="nucleotide sequence ID" value="NZ_QWKZ01000133.1"/>
</dbReference>
<dbReference type="EMBL" id="QWKZ01000133">
    <property type="protein sequence ID" value="RIH81883.1"/>
    <property type="molecule type" value="Genomic_DNA"/>
</dbReference>
<reference evidence="4 5" key="1">
    <citation type="submission" date="2018-08" db="EMBL/GenBank/DDBJ databases">
        <title>Meiothermus luteus KCTC 52599 genome sequencing project.</title>
        <authorList>
            <person name="Da Costa M.S."/>
            <person name="Albuquerque L."/>
            <person name="Raposo P."/>
            <person name="Froufe H.J.C."/>
            <person name="Barroso C.S."/>
            <person name="Egas C."/>
        </authorList>
    </citation>
    <scope>NUCLEOTIDE SEQUENCE [LARGE SCALE GENOMIC DNA]</scope>
    <source>
        <strain evidence="4 5">KCTC 52599</strain>
    </source>
</reference>
<dbReference type="Proteomes" id="UP000265800">
    <property type="component" value="Unassembled WGS sequence"/>
</dbReference>
<evidence type="ECO:0000313" key="5">
    <source>
        <dbReference type="Proteomes" id="UP000265800"/>
    </source>
</evidence>
<dbReference type="SUPFAM" id="SSF53155">
    <property type="entry name" value="Methylated DNA-protein cysteine methyltransferase domain"/>
    <property type="match status" value="1"/>
</dbReference>
<dbReference type="Gene3D" id="3.30.160.70">
    <property type="entry name" value="Methylated DNA-protein cysteine methyltransferase domain"/>
    <property type="match status" value="1"/>
</dbReference>
<dbReference type="Pfam" id="PF01035">
    <property type="entry name" value="DNA_binding_1"/>
    <property type="match status" value="1"/>
</dbReference>
<dbReference type="CDD" id="cd06445">
    <property type="entry name" value="ATase"/>
    <property type="match status" value="1"/>
</dbReference>
<keyword evidence="5" id="KW-1185">Reference proteome</keyword>
<evidence type="ECO:0000256" key="1">
    <source>
        <dbReference type="ARBA" id="ARBA00022763"/>
    </source>
</evidence>
<feature type="domain" description="Methylguanine DNA methyltransferase ribonuclease-like" evidence="3">
    <location>
        <begin position="5"/>
        <end position="65"/>
    </location>
</feature>
<evidence type="ECO:0000259" key="2">
    <source>
        <dbReference type="Pfam" id="PF01035"/>
    </source>
</evidence>
<dbReference type="SUPFAM" id="SSF46767">
    <property type="entry name" value="Methylated DNA-protein cysteine methyltransferase, C-terminal domain"/>
    <property type="match status" value="1"/>
</dbReference>
<dbReference type="InterPro" id="IPR008332">
    <property type="entry name" value="MethylG_MeTrfase_N"/>
</dbReference>
<accession>A0A399EEC0</accession>
<dbReference type="PANTHER" id="PTHR10815">
    <property type="entry name" value="METHYLATED-DNA--PROTEIN-CYSTEINE METHYLTRANSFERASE"/>
    <property type="match status" value="1"/>
</dbReference>
<dbReference type="InterPro" id="IPR036217">
    <property type="entry name" value="MethylDNA_cys_MeTrfase_DNAb"/>
</dbReference>
<dbReference type="OrthoDB" id="9789813at2"/>
<dbReference type="Gene3D" id="1.10.10.10">
    <property type="entry name" value="Winged helix-like DNA-binding domain superfamily/Winged helix DNA-binding domain"/>
    <property type="match status" value="1"/>
</dbReference>
<dbReference type="NCBIfam" id="TIGR00589">
    <property type="entry name" value="ogt"/>
    <property type="match status" value="1"/>
</dbReference>
<proteinExistence type="predicted"/>
<protein>
    <submittedName>
        <fullName evidence="4">DNA base-flipping protein</fullName>
    </submittedName>
</protein>
<gene>
    <name evidence="4" type="ORF">Mlute_02667</name>
</gene>